<reference evidence="1 3" key="1">
    <citation type="submission" date="2016-11" db="EMBL/GenBank/DDBJ databases">
        <authorList>
            <person name="Jaros S."/>
            <person name="Januszkiewicz K."/>
            <person name="Wedrychowicz H."/>
        </authorList>
    </citation>
    <scope>NUCLEOTIDE SEQUENCE [LARGE SCALE GENOMIC DNA]</scope>
    <source>
        <strain evidence="1 3">DSM 784</strain>
    </source>
</reference>
<dbReference type="PANTHER" id="PTHR21174:SF0">
    <property type="entry name" value="HD PHOSPHOHYDROLASE FAMILY PROTEIN-RELATED"/>
    <property type="match status" value="1"/>
</dbReference>
<organism evidence="1 3">
    <name type="scientific">Chitinophaga sancti</name>
    <dbReference type="NCBI Taxonomy" id="1004"/>
    <lineage>
        <taxon>Bacteria</taxon>
        <taxon>Pseudomonadati</taxon>
        <taxon>Bacteroidota</taxon>
        <taxon>Chitinophagia</taxon>
        <taxon>Chitinophagales</taxon>
        <taxon>Chitinophagaceae</taxon>
        <taxon>Chitinophaga</taxon>
    </lineage>
</organism>
<dbReference type="Proteomes" id="UP000183788">
    <property type="component" value="Unassembled WGS sequence"/>
</dbReference>
<accession>A0A1K1PSJ3</accession>
<dbReference type="GO" id="GO:0016787">
    <property type="term" value="F:hydrolase activity"/>
    <property type="evidence" value="ECO:0007669"/>
    <property type="project" value="UniProtKB-KW"/>
</dbReference>
<dbReference type="EMBL" id="FPIZ01000006">
    <property type="protein sequence ID" value="SFW50437.1"/>
    <property type="molecule type" value="Genomic_DNA"/>
</dbReference>
<dbReference type="PIRSF" id="PIRSF035170">
    <property type="entry name" value="HD_phosphohydro"/>
    <property type="match status" value="1"/>
</dbReference>
<dbReference type="RefSeq" id="WP_072359765.1">
    <property type="nucleotide sequence ID" value="NZ_CP139972.1"/>
</dbReference>
<dbReference type="STRING" id="1004.SAMN05661012_02158"/>
<evidence type="ECO:0000313" key="2">
    <source>
        <dbReference type="EMBL" id="WQG92732.1"/>
    </source>
</evidence>
<evidence type="ECO:0000313" key="4">
    <source>
        <dbReference type="Proteomes" id="UP001326715"/>
    </source>
</evidence>
<keyword evidence="4" id="KW-1185">Reference proteome</keyword>
<proteinExistence type="predicted"/>
<dbReference type="Proteomes" id="UP001326715">
    <property type="component" value="Chromosome"/>
</dbReference>
<dbReference type="InterPro" id="IPR009218">
    <property type="entry name" value="HD_phosphohydro"/>
</dbReference>
<dbReference type="SUPFAM" id="SSF109604">
    <property type="entry name" value="HD-domain/PDEase-like"/>
    <property type="match status" value="1"/>
</dbReference>
<dbReference type="PANTHER" id="PTHR21174">
    <property type="match status" value="1"/>
</dbReference>
<dbReference type="Gene3D" id="1.10.3210.10">
    <property type="entry name" value="Hypothetical protein af1432"/>
    <property type="match status" value="1"/>
</dbReference>
<dbReference type="AlphaFoldDB" id="A0A1K1PSJ3"/>
<reference evidence="2 4" key="2">
    <citation type="submission" date="2023-11" db="EMBL/GenBank/DDBJ databases">
        <title>MicrobeMod: A computational toolkit for identifying prokaryotic methylation and restriction-modification with nanopore sequencing.</title>
        <authorList>
            <person name="Crits-Christoph A."/>
            <person name="Kang S.C."/>
            <person name="Lee H."/>
            <person name="Ostrov N."/>
        </authorList>
    </citation>
    <scope>NUCLEOTIDE SEQUENCE [LARGE SCALE GENOMIC DNA]</scope>
    <source>
        <strain evidence="2 4">ATCC 23090</strain>
    </source>
</reference>
<sequence length="211" mass="24966">MKSHPLFYVWESLVSNYTNDSLLVQEGFNSILTHYNESHRFYHNLDHVQTLLVFIEEYNHLVHDLETLQLAVFFHDIIYDVQRADNEERSALVATQFLEQTSYPPEKIALVSEYIRATKSHQNPNKDSDLDCFLDFDLFILSGPERMYQAYAKNIRKEYGIYPDSVYVPGRKKILQYFLDRPSIYKTAGFRERFDAVAKENIHRELEKLSL</sequence>
<keyword evidence="1" id="KW-0378">Hydrolase</keyword>
<dbReference type="OrthoDB" id="9808993at2"/>
<protein>
    <submittedName>
        <fullName evidence="1">Predicted metal-dependent phosphohydrolase, HD superfamily</fullName>
    </submittedName>
</protein>
<evidence type="ECO:0000313" key="1">
    <source>
        <dbReference type="EMBL" id="SFW50437.1"/>
    </source>
</evidence>
<name>A0A1K1PSJ3_9BACT</name>
<evidence type="ECO:0000313" key="3">
    <source>
        <dbReference type="Proteomes" id="UP000183788"/>
    </source>
</evidence>
<gene>
    <name evidence="1" type="ORF">SAMN05661012_02158</name>
    <name evidence="2" type="ORF">SR876_14535</name>
</gene>
<dbReference type="EMBL" id="CP140154">
    <property type="protein sequence ID" value="WQG92732.1"/>
    <property type="molecule type" value="Genomic_DNA"/>
</dbReference>